<evidence type="ECO:0000256" key="4">
    <source>
        <dbReference type="SAM" id="MobiDB-lite"/>
    </source>
</evidence>
<reference evidence="7" key="1">
    <citation type="journal article" date="2019" name="Int. J. Syst. Evol. Microbiol.">
        <title>The Global Catalogue of Microorganisms (GCM) 10K type strain sequencing project: providing services to taxonomists for standard genome sequencing and annotation.</title>
        <authorList>
            <consortium name="The Broad Institute Genomics Platform"/>
            <consortium name="The Broad Institute Genome Sequencing Center for Infectious Disease"/>
            <person name="Wu L."/>
            <person name="Ma J."/>
        </authorList>
    </citation>
    <scope>NUCLEOTIDE SEQUENCE [LARGE SCALE GENOMIC DNA]</scope>
    <source>
        <strain evidence="7">NBRC 106348</strain>
    </source>
</reference>
<gene>
    <name evidence="3" type="primary">murB</name>
    <name evidence="6" type="ORF">GCM10025864_05180</name>
</gene>
<comment type="catalytic activity">
    <reaction evidence="3">
        <text>UDP-N-acetyl-alpha-D-muramate + NADP(+) = UDP-N-acetyl-3-O-(1-carboxyvinyl)-alpha-D-glucosamine + NADPH + H(+)</text>
        <dbReference type="Rhea" id="RHEA:12248"/>
        <dbReference type="ChEBI" id="CHEBI:15378"/>
        <dbReference type="ChEBI" id="CHEBI:57783"/>
        <dbReference type="ChEBI" id="CHEBI:58349"/>
        <dbReference type="ChEBI" id="CHEBI:68483"/>
        <dbReference type="ChEBI" id="CHEBI:70757"/>
        <dbReference type="EC" id="1.3.1.98"/>
    </reaction>
</comment>
<keyword evidence="3" id="KW-0132">Cell division</keyword>
<keyword evidence="3" id="KW-0961">Cell wall biogenesis/degradation</keyword>
<comment type="function">
    <text evidence="3">Cell wall formation.</text>
</comment>
<keyword evidence="3" id="KW-0963">Cytoplasm</keyword>
<dbReference type="EMBL" id="BSUK01000001">
    <property type="protein sequence ID" value="GMA22759.1"/>
    <property type="molecule type" value="Genomic_DNA"/>
</dbReference>
<comment type="subcellular location">
    <subcellularLocation>
        <location evidence="3">Cytoplasm</location>
    </subcellularLocation>
</comment>
<dbReference type="SUPFAM" id="SSF56176">
    <property type="entry name" value="FAD-binding/transporter-associated domain-like"/>
    <property type="match status" value="1"/>
</dbReference>
<feature type="active site" description="Proton donor" evidence="3">
    <location>
        <position position="239"/>
    </location>
</feature>
<keyword evidence="3" id="KW-0285">Flavoprotein</keyword>
<accession>A0ABQ6HZ29</accession>
<evidence type="ECO:0000313" key="7">
    <source>
        <dbReference type="Proteomes" id="UP001157091"/>
    </source>
</evidence>
<dbReference type="Pfam" id="PF01565">
    <property type="entry name" value="FAD_binding_4"/>
    <property type="match status" value="1"/>
</dbReference>
<keyword evidence="2 3" id="KW-0560">Oxidoreductase</keyword>
<keyword evidence="3" id="KW-0133">Cell shape</keyword>
<comment type="caution">
    <text evidence="6">The sequence shown here is derived from an EMBL/GenBank/DDBJ whole genome shotgun (WGS) entry which is preliminary data.</text>
</comment>
<keyword evidence="3" id="KW-0521">NADP</keyword>
<evidence type="ECO:0000256" key="1">
    <source>
        <dbReference type="ARBA" id="ARBA00010485"/>
    </source>
</evidence>
<evidence type="ECO:0000259" key="5">
    <source>
        <dbReference type="PROSITE" id="PS51387"/>
    </source>
</evidence>
<feature type="region of interest" description="Disordered" evidence="4">
    <location>
        <begin position="233"/>
        <end position="257"/>
    </location>
</feature>
<evidence type="ECO:0000256" key="3">
    <source>
        <dbReference type="HAMAP-Rule" id="MF_00037"/>
    </source>
</evidence>
<dbReference type="InterPro" id="IPR003170">
    <property type="entry name" value="MurB"/>
</dbReference>
<feature type="active site" evidence="3">
    <location>
        <position position="179"/>
    </location>
</feature>
<dbReference type="InterPro" id="IPR016169">
    <property type="entry name" value="FAD-bd_PCMH_sub2"/>
</dbReference>
<keyword evidence="3" id="KW-0573">Peptidoglycan synthesis</keyword>
<proteinExistence type="inferred from homology"/>
<dbReference type="Gene3D" id="3.30.465.10">
    <property type="match status" value="1"/>
</dbReference>
<dbReference type="EC" id="1.3.1.98" evidence="3"/>
<dbReference type="HAMAP" id="MF_00037">
    <property type="entry name" value="MurB"/>
    <property type="match status" value="1"/>
</dbReference>
<name>A0ABQ6HZ29_9MICO</name>
<comment type="cofactor">
    <cofactor evidence="3">
        <name>FAD</name>
        <dbReference type="ChEBI" id="CHEBI:57692"/>
    </cofactor>
</comment>
<feature type="compositionally biased region" description="Low complexity" evidence="4">
    <location>
        <begin position="287"/>
        <end position="301"/>
    </location>
</feature>
<comment type="caution">
    <text evidence="3">Lacks conserved residue(s) required for the propagation of feature annotation.</text>
</comment>
<dbReference type="PROSITE" id="PS51387">
    <property type="entry name" value="FAD_PCMH"/>
    <property type="match status" value="1"/>
</dbReference>
<keyword evidence="3" id="KW-0274">FAD</keyword>
<dbReference type="Gene3D" id="3.30.43.10">
    <property type="entry name" value="Uridine Diphospho-n-acetylenolpyruvylglucosamine Reductase, domain 2"/>
    <property type="match status" value="1"/>
</dbReference>
<dbReference type="InterPro" id="IPR016167">
    <property type="entry name" value="FAD-bd_PCMH_sub1"/>
</dbReference>
<evidence type="ECO:0000313" key="6">
    <source>
        <dbReference type="EMBL" id="GMA22759.1"/>
    </source>
</evidence>
<comment type="similarity">
    <text evidence="1 3">Belongs to the MurB family.</text>
</comment>
<organism evidence="6 7">
    <name type="scientific">Luteimicrobium album</name>
    <dbReference type="NCBI Taxonomy" id="1054550"/>
    <lineage>
        <taxon>Bacteria</taxon>
        <taxon>Bacillati</taxon>
        <taxon>Actinomycetota</taxon>
        <taxon>Actinomycetes</taxon>
        <taxon>Micrococcales</taxon>
        <taxon>Luteimicrobium</taxon>
    </lineage>
</organism>
<feature type="domain" description="FAD-binding PCMH-type" evidence="5">
    <location>
        <begin position="30"/>
        <end position="251"/>
    </location>
</feature>
<feature type="compositionally biased region" description="Low complexity" evidence="4">
    <location>
        <begin position="235"/>
        <end position="257"/>
    </location>
</feature>
<comment type="pathway">
    <text evidence="3">Cell wall biogenesis; peptidoglycan biosynthesis.</text>
</comment>
<dbReference type="PANTHER" id="PTHR21071:SF4">
    <property type="entry name" value="UDP-N-ACETYLENOLPYRUVOYLGLUCOSAMINE REDUCTASE"/>
    <property type="match status" value="1"/>
</dbReference>
<keyword evidence="3" id="KW-0131">Cell cycle</keyword>
<dbReference type="PANTHER" id="PTHR21071">
    <property type="entry name" value="UDP-N-ACETYLENOLPYRUVOYLGLUCOSAMINE REDUCTASE"/>
    <property type="match status" value="1"/>
</dbReference>
<evidence type="ECO:0000256" key="2">
    <source>
        <dbReference type="ARBA" id="ARBA00023002"/>
    </source>
</evidence>
<dbReference type="InterPro" id="IPR006094">
    <property type="entry name" value="Oxid_FAD_bind_N"/>
</dbReference>
<feature type="region of interest" description="Disordered" evidence="4">
    <location>
        <begin position="272"/>
        <end position="319"/>
    </location>
</feature>
<dbReference type="InterPro" id="IPR036318">
    <property type="entry name" value="FAD-bd_PCMH-like_sf"/>
</dbReference>
<protein>
    <recommendedName>
        <fullName evidence="3">UDP-N-acetylenolpyruvoylglucosamine reductase</fullName>
        <ecNumber evidence="3">1.3.1.98</ecNumber>
    </recommendedName>
    <alternativeName>
        <fullName evidence="3">UDP-N-acetylmuramate dehydrogenase</fullName>
    </alternativeName>
</protein>
<sequence>MPDSPAAPAVSALSRPDTQPTLADLTTLRVGGDVDTYVETSTEAELIDVVRSADDAGEPLLVLGGGSNLLVADEGFSGVVVKDVRTGLRVESEDTCGGASMSGPAGHPWDDVVVQAIDAGWVGIEALSGIPGTLGAAPVQNVGAYGQEVAGVISTVRVWDRGENCVRTFANGELGFGYRTSRLKRSMHLGLAGYVGDSDDDPRAPGTRHPGTWCSTCRCSSGWGLCPRPWRTRSSRAGSVSTSVSGRRAPTCAPPSSSCAEARACSSTRRCRVAGSSGSPTTTVGAPARSSPTRSSPPRSRTTCRRERPGSRCGPRCPP</sequence>
<dbReference type="InterPro" id="IPR016166">
    <property type="entry name" value="FAD-bd_PCMH"/>
</dbReference>
<dbReference type="Proteomes" id="UP001157091">
    <property type="component" value="Unassembled WGS sequence"/>
</dbReference>
<keyword evidence="7" id="KW-1185">Reference proteome</keyword>